<dbReference type="InterPro" id="IPR001173">
    <property type="entry name" value="Glyco_trans_2-like"/>
</dbReference>
<dbReference type="KEGG" id="mbos:ICJ55_01165"/>
<evidence type="ECO:0000259" key="1">
    <source>
        <dbReference type="Pfam" id="PF00535"/>
    </source>
</evidence>
<dbReference type="RefSeq" id="WP_188156975.1">
    <property type="nucleotide sequence ID" value="NZ_CP061280.1"/>
</dbReference>
<dbReference type="EMBL" id="CP061280">
    <property type="protein sequence ID" value="QNS15398.1"/>
    <property type="molecule type" value="Genomic_DNA"/>
</dbReference>
<dbReference type="PANTHER" id="PTHR22916:SF3">
    <property type="entry name" value="UDP-GLCNAC:BETAGAL BETA-1,3-N-ACETYLGLUCOSAMINYLTRANSFERASE-LIKE PROTEIN 1"/>
    <property type="match status" value="1"/>
</dbReference>
<keyword evidence="3" id="KW-1185">Reference proteome</keyword>
<sequence>MKVSIITPAYNAENFLHRIYDSLKLQTFKDFEWIIIDDFSQDKTVSIIEDFISKKELNIIFLENKANQGVAYSRNRGLDMANGEYICFLDVDDTWEPDKLSIQKEFMEKSRVFLSYMDYNQVNEKGDLLKTIKAPDECDYKSLLSSNVLGNLTCMVDRKVISNIRFIKHGHEDYIFWLNVLSKIPRAIKVSSDLVHCNYMISSNSISSNKLKTAIWQWKIYRNILRLNFFDSVAYFISYTLKGLKKHKF</sequence>
<gene>
    <name evidence="2" type="ORF">ICJ55_01165</name>
</gene>
<dbReference type="SUPFAM" id="SSF53448">
    <property type="entry name" value="Nucleotide-diphospho-sugar transferases"/>
    <property type="match status" value="1"/>
</dbReference>
<dbReference type="CDD" id="cd00761">
    <property type="entry name" value="Glyco_tranf_GTA_type"/>
    <property type="match status" value="1"/>
</dbReference>
<dbReference type="AlphaFoldDB" id="A0A7H1C343"/>
<dbReference type="Gene3D" id="3.90.550.10">
    <property type="entry name" value="Spore Coat Polysaccharide Biosynthesis Protein SpsA, Chain A"/>
    <property type="match status" value="1"/>
</dbReference>
<dbReference type="Proteomes" id="UP000576260">
    <property type="component" value="Chromosome"/>
</dbReference>
<feature type="domain" description="Glycosyltransferase 2-like" evidence="1">
    <location>
        <begin position="4"/>
        <end position="126"/>
    </location>
</feature>
<dbReference type="PANTHER" id="PTHR22916">
    <property type="entry name" value="GLYCOSYLTRANSFERASE"/>
    <property type="match status" value="1"/>
</dbReference>
<name>A0A7H1C343_9PAST</name>
<protein>
    <submittedName>
        <fullName evidence="2">Glycosyltransferase family 2 protein</fullName>
    </submittedName>
</protein>
<evidence type="ECO:0000313" key="2">
    <source>
        <dbReference type="EMBL" id="QNS15398.1"/>
    </source>
</evidence>
<organism evidence="2 3">
    <name type="scientific">Mannheimia bovis</name>
    <dbReference type="NCBI Taxonomy" id="2770636"/>
    <lineage>
        <taxon>Bacteria</taxon>
        <taxon>Pseudomonadati</taxon>
        <taxon>Pseudomonadota</taxon>
        <taxon>Gammaproteobacteria</taxon>
        <taxon>Pasteurellales</taxon>
        <taxon>Pasteurellaceae</taxon>
        <taxon>Mannheimia</taxon>
    </lineage>
</organism>
<dbReference type="Pfam" id="PF00535">
    <property type="entry name" value="Glycos_transf_2"/>
    <property type="match status" value="1"/>
</dbReference>
<proteinExistence type="predicted"/>
<reference evidence="2 3" key="1">
    <citation type="submission" date="2020-09" db="EMBL/GenBank/DDBJ databases">
        <title>Mannheimia bovis sp.nov., isolated from a cow.</title>
        <authorList>
            <person name="Li F."/>
        </authorList>
    </citation>
    <scope>NUCLEOTIDE SEQUENCE [LARGE SCALE GENOMIC DNA]</scope>
    <source>
        <strain evidence="2 3">ZY190616</strain>
    </source>
</reference>
<keyword evidence="2" id="KW-0808">Transferase</keyword>
<dbReference type="GO" id="GO:0016758">
    <property type="term" value="F:hexosyltransferase activity"/>
    <property type="evidence" value="ECO:0007669"/>
    <property type="project" value="UniProtKB-ARBA"/>
</dbReference>
<accession>A0A7H1C343</accession>
<dbReference type="InterPro" id="IPR029044">
    <property type="entry name" value="Nucleotide-diphossugar_trans"/>
</dbReference>
<evidence type="ECO:0000313" key="3">
    <source>
        <dbReference type="Proteomes" id="UP000576260"/>
    </source>
</evidence>